<feature type="domain" description="Leucine-binding protein" evidence="4">
    <location>
        <begin position="24"/>
        <end position="373"/>
    </location>
</feature>
<dbReference type="SUPFAM" id="SSF53822">
    <property type="entry name" value="Periplasmic binding protein-like I"/>
    <property type="match status" value="1"/>
</dbReference>
<proteinExistence type="inferred from homology"/>
<evidence type="ECO:0000313" key="5">
    <source>
        <dbReference type="EMBL" id="MET7015389.1"/>
    </source>
</evidence>
<protein>
    <submittedName>
        <fullName evidence="5">ABC transporter substrate-binding protein</fullName>
    </submittedName>
</protein>
<feature type="signal peptide" evidence="3">
    <location>
        <begin position="1"/>
        <end position="19"/>
    </location>
</feature>
<dbReference type="PANTHER" id="PTHR30483">
    <property type="entry name" value="LEUCINE-SPECIFIC-BINDING PROTEIN"/>
    <property type="match status" value="1"/>
</dbReference>
<keyword evidence="2 3" id="KW-0732">Signal</keyword>
<evidence type="ECO:0000256" key="3">
    <source>
        <dbReference type="SAM" id="SignalP"/>
    </source>
</evidence>
<evidence type="ECO:0000313" key="6">
    <source>
        <dbReference type="Proteomes" id="UP001549691"/>
    </source>
</evidence>
<dbReference type="InterPro" id="IPR051010">
    <property type="entry name" value="BCAA_transport"/>
</dbReference>
<comment type="similarity">
    <text evidence="1">Belongs to the leucine-binding protein family.</text>
</comment>
<dbReference type="RefSeq" id="WP_354601848.1">
    <property type="nucleotide sequence ID" value="NZ_JBEWZI010000016.1"/>
</dbReference>
<feature type="chain" id="PRO_5047143861" evidence="3">
    <location>
        <begin position="20"/>
        <end position="400"/>
    </location>
</feature>
<organism evidence="5 6">
    <name type="scientific">Uliginosibacterium flavum</name>
    <dbReference type="NCBI Taxonomy" id="1396831"/>
    <lineage>
        <taxon>Bacteria</taxon>
        <taxon>Pseudomonadati</taxon>
        <taxon>Pseudomonadota</taxon>
        <taxon>Betaproteobacteria</taxon>
        <taxon>Rhodocyclales</taxon>
        <taxon>Zoogloeaceae</taxon>
        <taxon>Uliginosibacterium</taxon>
    </lineage>
</organism>
<dbReference type="InterPro" id="IPR028082">
    <property type="entry name" value="Peripla_BP_I"/>
</dbReference>
<evidence type="ECO:0000256" key="1">
    <source>
        <dbReference type="ARBA" id="ARBA00010062"/>
    </source>
</evidence>
<evidence type="ECO:0000259" key="4">
    <source>
        <dbReference type="Pfam" id="PF13458"/>
    </source>
</evidence>
<dbReference type="Proteomes" id="UP001549691">
    <property type="component" value="Unassembled WGS sequence"/>
</dbReference>
<dbReference type="InterPro" id="IPR028081">
    <property type="entry name" value="Leu-bd"/>
</dbReference>
<dbReference type="Pfam" id="PF13458">
    <property type="entry name" value="Peripla_BP_6"/>
    <property type="match status" value="1"/>
</dbReference>
<dbReference type="CDD" id="cd06335">
    <property type="entry name" value="PBP1_ABC_ligand_binding-like"/>
    <property type="match status" value="1"/>
</dbReference>
<gene>
    <name evidence="5" type="ORF">ABXR19_14455</name>
</gene>
<dbReference type="EMBL" id="JBEWZI010000016">
    <property type="protein sequence ID" value="MET7015389.1"/>
    <property type="molecule type" value="Genomic_DNA"/>
</dbReference>
<accession>A0ABV2TNA4</accession>
<name>A0ABV2TNA4_9RHOO</name>
<dbReference type="PANTHER" id="PTHR30483:SF6">
    <property type="entry name" value="PERIPLASMIC BINDING PROTEIN OF ABC TRANSPORTER FOR NATURAL AMINO ACIDS"/>
    <property type="match status" value="1"/>
</dbReference>
<comment type="caution">
    <text evidence="5">The sequence shown here is derived from an EMBL/GenBank/DDBJ whole genome shotgun (WGS) entry which is preliminary data.</text>
</comment>
<reference evidence="5 6" key="1">
    <citation type="submission" date="2024-07" db="EMBL/GenBank/DDBJ databases">
        <title>Uliginosibacterium flavum JJ3220;KACC:17644.</title>
        <authorList>
            <person name="Kim M.K."/>
        </authorList>
    </citation>
    <scope>NUCLEOTIDE SEQUENCE [LARGE SCALE GENOMIC DNA]</scope>
    <source>
        <strain evidence="5 6">KACC:17644</strain>
    </source>
</reference>
<keyword evidence="6" id="KW-1185">Reference proteome</keyword>
<dbReference type="Gene3D" id="3.40.50.2300">
    <property type="match status" value="2"/>
</dbReference>
<sequence>MFKLTVAVLFLSFSGLALAQQAAPIRIGVIGPFSGKSSTEMGESIRGGARVFAEEVNRLGGVLGRNIELVERDDQASPDVGVKMARELIEKERVVAVVGFANIGVATKVAPLFQQARVPLIVSAADGGEITRMPEQAMGTQNFIFRLAGRDLLQTQAMVKDVVERRKITSIAVLHEVSPYGESGKANLLKVLEGQGLKPALIDSFKLGDQDMSAQLARAKEAGAKAVLVYGQASEAAAIARGTTKMKWAVPLVGTWTMSQQAFIEQAGPAGEGARAAVTFIEDERRGARYEFGAAYRRINKVTTIPSAVAAAQTYDALRLIFLAIYQANGATGERIQHALESLDTQSRSTVVARFSRPFAYDDHEAISDFQVIMAEVRNQKLAYAYPGDEASSQMTRIRR</sequence>
<evidence type="ECO:0000256" key="2">
    <source>
        <dbReference type="ARBA" id="ARBA00022729"/>
    </source>
</evidence>